<accession>A0A5K3FVI9</accession>
<feature type="compositionally biased region" description="Polar residues" evidence="1">
    <location>
        <begin position="241"/>
        <end position="253"/>
    </location>
</feature>
<feature type="chain" id="PRO_5024373291" evidence="2">
    <location>
        <begin position="17"/>
        <end position="328"/>
    </location>
</feature>
<sequence length="328" mass="36529">MLITTCLLTVLNCVVASVPSESEQSEIVRILAQVRGGVEPPATNMNVVKYSSEMQNLAVDWVSRCSYRYPKSKKTSQFQGTGMILEAFYGTEPQFKDLFSYANESVYYNYDTNKCRRSCRNYKLMVTASVKEVGCSMQKCPSKRSKTRDRYYLICVFNNADNKLKGRPYERRHERSDCLGKSPRSVDAHSMSTETPKSLTMKHDPTFLANKVSVENSNGLMQITDALQAADYGSPVNDTLIDNSTDLNTTAKYSPTKLPPASSSTPSHEESHHEHSNLSSSSASSSLRITRPHFVSVNLLTNPSTSLGSPTLSFGVLQFLSTFLKIFI</sequence>
<dbReference type="Gene3D" id="3.40.33.10">
    <property type="entry name" value="CAP"/>
    <property type="match status" value="1"/>
</dbReference>
<name>A0A5K3FVI9_MESCO</name>
<dbReference type="InterPro" id="IPR035940">
    <property type="entry name" value="CAP_sf"/>
</dbReference>
<dbReference type="SMART" id="SM00198">
    <property type="entry name" value="SCP"/>
    <property type="match status" value="1"/>
</dbReference>
<feature type="region of interest" description="Disordered" evidence="1">
    <location>
        <begin position="241"/>
        <end position="285"/>
    </location>
</feature>
<dbReference type="AlphaFoldDB" id="A0A5K3FVI9"/>
<feature type="compositionally biased region" description="Basic and acidic residues" evidence="1">
    <location>
        <begin position="267"/>
        <end position="276"/>
    </location>
</feature>
<feature type="region of interest" description="Disordered" evidence="1">
    <location>
        <begin position="167"/>
        <end position="202"/>
    </location>
</feature>
<dbReference type="CDD" id="cd05380">
    <property type="entry name" value="CAP_euk"/>
    <property type="match status" value="1"/>
</dbReference>
<proteinExistence type="predicted"/>
<evidence type="ECO:0000256" key="1">
    <source>
        <dbReference type="SAM" id="MobiDB-lite"/>
    </source>
</evidence>
<reference evidence="4" key="1">
    <citation type="submission" date="2019-11" db="UniProtKB">
        <authorList>
            <consortium name="WormBaseParasite"/>
        </authorList>
    </citation>
    <scope>IDENTIFICATION</scope>
</reference>
<dbReference type="SUPFAM" id="SSF55797">
    <property type="entry name" value="PR-1-like"/>
    <property type="match status" value="1"/>
</dbReference>
<evidence type="ECO:0000256" key="2">
    <source>
        <dbReference type="SAM" id="SignalP"/>
    </source>
</evidence>
<dbReference type="InterPro" id="IPR014044">
    <property type="entry name" value="CAP_dom"/>
</dbReference>
<keyword evidence="2" id="KW-0732">Signal</keyword>
<evidence type="ECO:0000259" key="3">
    <source>
        <dbReference type="SMART" id="SM00198"/>
    </source>
</evidence>
<dbReference type="WBParaSite" id="MCU_012212-RA">
    <property type="protein sequence ID" value="MCU_012212-RA"/>
    <property type="gene ID" value="MCU_012212"/>
</dbReference>
<evidence type="ECO:0000313" key="4">
    <source>
        <dbReference type="WBParaSite" id="MCU_012212-RA"/>
    </source>
</evidence>
<feature type="signal peptide" evidence="2">
    <location>
        <begin position="1"/>
        <end position="16"/>
    </location>
</feature>
<feature type="compositionally biased region" description="Basic and acidic residues" evidence="1">
    <location>
        <begin position="167"/>
        <end position="178"/>
    </location>
</feature>
<organism evidence="4">
    <name type="scientific">Mesocestoides corti</name>
    <name type="common">Flatworm</name>
    <dbReference type="NCBI Taxonomy" id="53468"/>
    <lineage>
        <taxon>Eukaryota</taxon>
        <taxon>Metazoa</taxon>
        <taxon>Spiralia</taxon>
        <taxon>Lophotrochozoa</taxon>
        <taxon>Platyhelminthes</taxon>
        <taxon>Cestoda</taxon>
        <taxon>Eucestoda</taxon>
        <taxon>Cyclophyllidea</taxon>
        <taxon>Mesocestoididae</taxon>
        <taxon>Mesocestoides</taxon>
    </lineage>
</organism>
<protein>
    <submittedName>
        <fullName evidence="4">SCP domain-containing protein</fullName>
    </submittedName>
</protein>
<dbReference type="Pfam" id="PF00188">
    <property type="entry name" value="CAP"/>
    <property type="match status" value="1"/>
</dbReference>
<feature type="domain" description="SCP" evidence="3">
    <location>
        <begin position="22"/>
        <end position="165"/>
    </location>
</feature>